<organism evidence="12">
    <name type="scientific">Caudovirales sp. ctIZM3</name>
    <dbReference type="NCBI Taxonomy" id="2827633"/>
    <lineage>
        <taxon>Viruses</taxon>
        <taxon>Duplodnaviria</taxon>
        <taxon>Heunggongvirae</taxon>
        <taxon>Uroviricota</taxon>
        <taxon>Caudoviricetes</taxon>
    </lineage>
</organism>
<dbReference type="Gene3D" id="3.30.70.370">
    <property type="match status" value="2"/>
</dbReference>
<keyword evidence="6" id="KW-0235">DNA replication</keyword>
<reference evidence="12" key="1">
    <citation type="journal article" date="2021" name="Proc. Natl. Acad. Sci. U.S.A.">
        <title>A Catalog of Tens of Thousands of Viruses from Human Metagenomes Reveals Hidden Associations with Chronic Diseases.</title>
        <authorList>
            <person name="Tisza M.J."/>
            <person name="Buck C.B."/>
        </authorList>
    </citation>
    <scope>NUCLEOTIDE SEQUENCE</scope>
    <source>
        <strain evidence="12">CtIZM3</strain>
    </source>
</reference>
<feature type="domain" description="DNA-directed DNA polymerase family A palm" evidence="11">
    <location>
        <begin position="381"/>
        <end position="585"/>
    </location>
</feature>
<dbReference type="Gene3D" id="3.30.420.10">
    <property type="entry name" value="Ribonuclease H-like superfamily/Ribonuclease H"/>
    <property type="match status" value="1"/>
</dbReference>
<dbReference type="InterPro" id="IPR019760">
    <property type="entry name" value="DNA-dir_DNA_pol_A_CS"/>
</dbReference>
<dbReference type="PROSITE" id="PS00447">
    <property type="entry name" value="DNA_POLYMERASE_A"/>
    <property type="match status" value="1"/>
</dbReference>
<keyword evidence="5" id="KW-0548">Nucleotidyltransferase</keyword>
<evidence type="ECO:0000256" key="3">
    <source>
        <dbReference type="ARBA" id="ARBA00015749"/>
    </source>
</evidence>
<evidence type="ECO:0000256" key="2">
    <source>
        <dbReference type="ARBA" id="ARBA00012417"/>
    </source>
</evidence>
<evidence type="ECO:0000259" key="11">
    <source>
        <dbReference type="SMART" id="SM00482"/>
    </source>
</evidence>
<dbReference type="GO" id="GO:0039693">
    <property type="term" value="P:viral DNA genome replication"/>
    <property type="evidence" value="ECO:0007669"/>
    <property type="project" value="UniProtKB-KW"/>
</dbReference>
<comment type="catalytic activity">
    <reaction evidence="10">
        <text>DNA(n) + a 2'-deoxyribonucleoside 5'-triphosphate = DNA(n+1) + diphosphate</text>
        <dbReference type="Rhea" id="RHEA:22508"/>
        <dbReference type="Rhea" id="RHEA-COMP:17339"/>
        <dbReference type="Rhea" id="RHEA-COMP:17340"/>
        <dbReference type="ChEBI" id="CHEBI:33019"/>
        <dbReference type="ChEBI" id="CHEBI:61560"/>
        <dbReference type="ChEBI" id="CHEBI:173112"/>
        <dbReference type="EC" id="2.7.7.7"/>
    </reaction>
</comment>
<keyword evidence="9" id="KW-0238">DNA-binding</keyword>
<dbReference type="InterPro" id="IPR001098">
    <property type="entry name" value="DNA-dir_DNA_pol_A_palm_dom"/>
</dbReference>
<evidence type="ECO:0000256" key="8">
    <source>
        <dbReference type="ARBA" id="ARBA00023109"/>
    </source>
</evidence>
<dbReference type="GO" id="GO:0006261">
    <property type="term" value="P:DNA-templated DNA replication"/>
    <property type="evidence" value="ECO:0007669"/>
    <property type="project" value="InterPro"/>
</dbReference>
<keyword evidence="7" id="KW-0239">DNA-directed DNA polymerase</keyword>
<dbReference type="PANTHER" id="PTHR10133:SF27">
    <property type="entry name" value="DNA POLYMERASE NU"/>
    <property type="match status" value="1"/>
</dbReference>
<keyword evidence="8" id="KW-1194">Viral DNA replication</keyword>
<evidence type="ECO:0000256" key="10">
    <source>
        <dbReference type="ARBA" id="ARBA00049244"/>
    </source>
</evidence>
<dbReference type="GO" id="GO:0006302">
    <property type="term" value="P:double-strand break repair"/>
    <property type="evidence" value="ECO:0007669"/>
    <property type="project" value="TreeGrafter"/>
</dbReference>
<protein>
    <recommendedName>
        <fullName evidence="3">DNA polymerase</fullName>
        <ecNumber evidence="2">2.7.7.7</ecNumber>
    </recommendedName>
</protein>
<dbReference type="SUPFAM" id="SSF53098">
    <property type="entry name" value="Ribonuclease H-like"/>
    <property type="match status" value="1"/>
</dbReference>
<dbReference type="EMBL" id="BK032770">
    <property type="protein sequence ID" value="DAF59438.1"/>
    <property type="molecule type" value="Genomic_DNA"/>
</dbReference>
<evidence type="ECO:0000256" key="9">
    <source>
        <dbReference type="ARBA" id="ARBA00023125"/>
    </source>
</evidence>
<accession>A0A8S5T871</accession>
<dbReference type="InterPro" id="IPR038720">
    <property type="entry name" value="YprB_RNase_H-like_dom"/>
</dbReference>
<dbReference type="InterPro" id="IPR036397">
    <property type="entry name" value="RNaseH_sf"/>
</dbReference>
<evidence type="ECO:0000256" key="1">
    <source>
        <dbReference type="ARBA" id="ARBA00007705"/>
    </source>
</evidence>
<evidence type="ECO:0000313" key="12">
    <source>
        <dbReference type="EMBL" id="DAF59438.1"/>
    </source>
</evidence>
<dbReference type="GO" id="GO:0003887">
    <property type="term" value="F:DNA-directed DNA polymerase activity"/>
    <property type="evidence" value="ECO:0007669"/>
    <property type="project" value="UniProtKB-KW"/>
</dbReference>
<dbReference type="PANTHER" id="PTHR10133">
    <property type="entry name" value="DNA POLYMERASE I"/>
    <property type="match status" value="1"/>
</dbReference>
<dbReference type="InterPro" id="IPR043502">
    <property type="entry name" value="DNA/RNA_pol_sf"/>
</dbReference>
<dbReference type="GO" id="GO:0003677">
    <property type="term" value="F:DNA binding"/>
    <property type="evidence" value="ECO:0007669"/>
    <property type="project" value="UniProtKB-KW"/>
</dbReference>
<comment type="similarity">
    <text evidence="1">Belongs to the DNA polymerase type-A family.</text>
</comment>
<name>A0A8S5T871_9CAUD</name>
<dbReference type="EC" id="2.7.7.7" evidence="2"/>
<evidence type="ECO:0000256" key="7">
    <source>
        <dbReference type="ARBA" id="ARBA00022932"/>
    </source>
</evidence>
<dbReference type="InterPro" id="IPR002298">
    <property type="entry name" value="DNA_polymerase_A"/>
</dbReference>
<dbReference type="Pfam" id="PF00476">
    <property type="entry name" value="DNA_pol_A"/>
    <property type="match status" value="1"/>
</dbReference>
<evidence type="ECO:0000256" key="4">
    <source>
        <dbReference type="ARBA" id="ARBA00022679"/>
    </source>
</evidence>
<dbReference type="Pfam" id="PF13482">
    <property type="entry name" value="RNase_H_2"/>
    <property type="match status" value="1"/>
</dbReference>
<sequence>MLAFFDIETNGLYYDVTKAHCMVIIFEDNGKLTTKKYRPNEVEQGAKDLLDVLHEGGFIIGQNIIDYDIPVLEKLFPSFVLPRELRPQVIDTLVLSHLMFSDIADKDYGLVRSNKLPAKLIGSHSLKAWGYRLGVLKGTYSEETEDAWEAFNEDMLSYNEQDVVVTRALYNYLITKNYPPAAITLEHEAQWLMAQQERNGFTFDVFKAQELEIKLRGRHADLKAMLVEKLPRIPDKVFIPKRDNKRLGYKAGVPIQRYKDLNPNSRQQIEWIITQHYGYKPDNDELFEDERLKIDDITFAFIKADEHAPAELREIAGVMEEYLMLSKRLGQLIDGKWGWLKCVREDGRIHGCVNPCGAVTGRATHSSPNVAQVPAVGSPYGHECRELFTVPNGWYQAGVDASGLELRCLAHFMYPYDNGAYAHEILNGDIHTTNQKAAGLPERNQAKTFIYAFLYGAGDEKIGKIVHGDAKDGKRLKKEFLNKTPAIAELRAAIENTLVAQRGFKGEIKKWKRKYLKGLDGRPLHVRSLHSALNLLLQSAGALVCKKWIVLTEQNLLKRGLKHGEDFLYMAWVHDEMQVACRTKEIAEIVVEEAQSSMREAQQYFGFRVQLDTEGKIGKNWADCH</sequence>
<dbReference type="InterPro" id="IPR012337">
    <property type="entry name" value="RNaseH-like_sf"/>
</dbReference>
<proteinExistence type="inferred from homology"/>
<evidence type="ECO:0000256" key="6">
    <source>
        <dbReference type="ARBA" id="ARBA00022705"/>
    </source>
</evidence>
<dbReference type="SMART" id="SM00482">
    <property type="entry name" value="POLAc"/>
    <property type="match status" value="1"/>
</dbReference>
<dbReference type="SUPFAM" id="SSF56672">
    <property type="entry name" value="DNA/RNA polymerases"/>
    <property type="match status" value="1"/>
</dbReference>
<evidence type="ECO:0000256" key="5">
    <source>
        <dbReference type="ARBA" id="ARBA00022695"/>
    </source>
</evidence>
<keyword evidence="4" id="KW-0808">Transferase</keyword>